<dbReference type="RefSeq" id="WP_162643313.1">
    <property type="nucleotide sequence ID" value="NZ_CP048286.1"/>
</dbReference>
<keyword evidence="2" id="KW-1185">Reference proteome</keyword>
<name>A0A6C0P4F0_9BACL</name>
<organism evidence="1 2">
    <name type="scientific">Paenibacillus rhizovicinus</name>
    <dbReference type="NCBI Taxonomy" id="2704463"/>
    <lineage>
        <taxon>Bacteria</taxon>
        <taxon>Bacillati</taxon>
        <taxon>Bacillota</taxon>
        <taxon>Bacilli</taxon>
        <taxon>Bacillales</taxon>
        <taxon>Paenibacillaceae</taxon>
        <taxon>Paenibacillus</taxon>
    </lineage>
</organism>
<dbReference type="AlphaFoldDB" id="A0A6C0P4F0"/>
<dbReference type="KEGG" id="prz:GZH47_22715"/>
<evidence type="ECO:0000313" key="2">
    <source>
        <dbReference type="Proteomes" id="UP000479114"/>
    </source>
</evidence>
<reference evidence="1 2" key="1">
    <citation type="submission" date="2020-02" db="EMBL/GenBank/DDBJ databases">
        <title>Paenibacillus sp. nov., isolated from rhizosphere soil of tomato.</title>
        <authorList>
            <person name="Weon H.-Y."/>
            <person name="Lee S.A."/>
        </authorList>
    </citation>
    <scope>NUCLEOTIDE SEQUENCE [LARGE SCALE GENOMIC DNA]</scope>
    <source>
        <strain evidence="1 2">14171R-81</strain>
    </source>
</reference>
<dbReference type="EMBL" id="CP048286">
    <property type="protein sequence ID" value="QHW33327.1"/>
    <property type="molecule type" value="Genomic_DNA"/>
</dbReference>
<proteinExistence type="predicted"/>
<dbReference type="Proteomes" id="UP000479114">
    <property type="component" value="Chromosome"/>
</dbReference>
<protein>
    <submittedName>
        <fullName evidence="1">Uncharacterized protein</fullName>
    </submittedName>
</protein>
<sequence>METYHVAELSITYEGVTTKLSFRAAQLVVVTDAGYKLWYLEVDGMTQHALLQMFNETDQIGVALNGVTAGGRPFAGSGYFHPNVPHSAAAIRGDGELPGF</sequence>
<gene>
    <name evidence="1" type="ORF">GZH47_22715</name>
</gene>
<evidence type="ECO:0000313" key="1">
    <source>
        <dbReference type="EMBL" id="QHW33327.1"/>
    </source>
</evidence>
<accession>A0A6C0P4F0</accession>